<feature type="transmembrane region" description="Helical" evidence="6">
    <location>
        <begin position="149"/>
        <end position="172"/>
    </location>
</feature>
<dbReference type="InterPro" id="IPR001123">
    <property type="entry name" value="LeuE-type"/>
</dbReference>
<keyword evidence="2" id="KW-1003">Cell membrane</keyword>
<keyword evidence="4 6" id="KW-1133">Transmembrane helix</keyword>
<sequence>MELMLSHFLLGISFAVPMGPVNFEIVRRGIGQGFLCAWMVSLGALTADLVYLIAINQGISEWMSIRWIHIILTWLGALFFLKLSYSSIKSSFEISNDPILQIASIEPSKWNAFWSGFLIAIINPITFLFWLGVYGSLYVSLVQNNDTNLVLICIFCLFLGIAIWNINVATTVHISRRFLHQKGIRIITFLTGLILLGFGIKFLYKGISFFF</sequence>
<organism evidence="7 8">
    <name type="scientific">Shimazuella alba</name>
    <dbReference type="NCBI Taxonomy" id="2690964"/>
    <lineage>
        <taxon>Bacteria</taxon>
        <taxon>Bacillati</taxon>
        <taxon>Bacillota</taxon>
        <taxon>Bacilli</taxon>
        <taxon>Bacillales</taxon>
        <taxon>Thermoactinomycetaceae</taxon>
        <taxon>Shimazuella</taxon>
    </lineage>
</organism>
<evidence type="ECO:0000256" key="3">
    <source>
        <dbReference type="ARBA" id="ARBA00022692"/>
    </source>
</evidence>
<feature type="transmembrane region" description="Helical" evidence="6">
    <location>
        <begin position="112"/>
        <end position="137"/>
    </location>
</feature>
<keyword evidence="8" id="KW-1185">Reference proteome</keyword>
<feature type="transmembrane region" description="Helical" evidence="6">
    <location>
        <begin position="184"/>
        <end position="204"/>
    </location>
</feature>
<evidence type="ECO:0000313" key="8">
    <source>
        <dbReference type="Proteomes" id="UP000430692"/>
    </source>
</evidence>
<keyword evidence="3 6" id="KW-0812">Transmembrane</keyword>
<evidence type="ECO:0000256" key="1">
    <source>
        <dbReference type="ARBA" id="ARBA00004651"/>
    </source>
</evidence>
<name>A0A6I4VR34_9BACL</name>
<proteinExistence type="predicted"/>
<protein>
    <submittedName>
        <fullName evidence="7">LysE family transporter</fullName>
    </submittedName>
</protein>
<dbReference type="EMBL" id="WUUL01000004">
    <property type="protein sequence ID" value="MXQ53563.1"/>
    <property type="molecule type" value="Genomic_DNA"/>
</dbReference>
<dbReference type="AlphaFoldDB" id="A0A6I4VR34"/>
<evidence type="ECO:0000256" key="2">
    <source>
        <dbReference type="ARBA" id="ARBA00022475"/>
    </source>
</evidence>
<dbReference type="Pfam" id="PF01810">
    <property type="entry name" value="LysE"/>
    <property type="match status" value="1"/>
</dbReference>
<evidence type="ECO:0000313" key="7">
    <source>
        <dbReference type="EMBL" id="MXQ53563.1"/>
    </source>
</evidence>
<dbReference type="Proteomes" id="UP000430692">
    <property type="component" value="Unassembled WGS sequence"/>
</dbReference>
<dbReference type="GO" id="GO:0015171">
    <property type="term" value="F:amino acid transmembrane transporter activity"/>
    <property type="evidence" value="ECO:0007669"/>
    <property type="project" value="TreeGrafter"/>
</dbReference>
<accession>A0A6I4VR34</accession>
<gene>
    <name evidence="7" type="ORF">GSM42_07435</name>
</gene>
<dbReference type="PANTHER" id="PTHR30086:SF6">
    <property type="entry name" value="AMINO ACID EFFLUX PROTEIN YCGF-RELATED"/>
    <property type="match status" value="1"/>
</dbReference>
<feature type="transmembrane region" description="Helical" evidence="6">
    <location>
        <begin position="35"/>
        <end position="55"/>
    </location>
</feature>
<comment type="subcellular location">
    <subcellularLocation>
        <location evidence="1">Cell membrane</location>
        <topology evidence="1">Multi-pass membrane protein</topology>
    </subcellularLocation>
</comment>
<reference evidence="7 8" key="1">
    <citation type="submission" date="2019-12" db="EMBL/GenBank/DDBJ databases">
        <title>Whole-genome analyses of novel actinobacteria.</title>
        <authorList>
            <person name="Sahin N."/>
            <person name="Saygin H."/>
        </authorList>
    </citation>
    <scope>NUCLEOTIDE SEQUENCE [LARGE SCALE GENOMIC DNA]</scope>
    <source>
        <strain evidence="7 8">KC615</strain>
    </source>
</reference>
<evidence type="ECO:0000256" key="5">
    <source>
        <dbReference type="ARBA" id="ARBA00023136"/>
    </source>
</evidence>
<dbReference type="PANTHER" id="PTHR30086">
    <property type="entry name" value="ARGININE EXPORTER PROTEIN ARGO"/>
    <property type="match status" value="1"/>
</dbReference>
<evidence type="ECO:0000256" key="6">
    <source>
        <dbReference type="SAM" id="Phobius"/>
    </source>
</evidence>
<evidence type="ECO:0000256" key="4">
    <source>
        <dbReference type="ARBA" id="ARBA00022989"/>
    </source>
</evidence>
<dbReference type="GO" id="GO:0005886">
    <property type="term" value="C:plasma membrane"/>
    <property type="evidence" value="ECO:0007669"/>
    <property type="project" value="UniProtKB-SubCell"/>
</dbReference>
<dbReference type="RefSeq" id="WP_160800922.1">
    <property type="nucleotide sequence ID" value="NZ_WUUL01000004.1"/>
</dbReference>
<feature type="transmembrane region" description="Helical" evidence="6">
    <location>
        <begin position="67"/>
        <end position="85"/>
    </location>
</feature>
<comment type="caution">
    <text evidence="7">The sequence shown here is derived from an EMBL/GenBank/DDBJ whole genome shotgun (WGS) entry which is preliminary data.</text>
</comment>
<feature type="transmembrane region" description="Helical" evidence="6">
    <location>
        <begin position="6"/>
        <end position="23"/>
    </location>
</feature>
<keyword evidence="5 6" id="KW-0472">Membrane</keyword>